<dbReference type="InterPro" id="IPR007396">
    <property type="entry name" value="TR_PAI2-type"/>
</dbReference>
<name>A0A7W9ZCI4_NOVIT</name>
<proteinExistence type="predicted"/>
<dbReference type="PIRSF" id="PIRSF010372">
    <property type="entry name" value="PaiB"/>
    <property type="match status" value="1"/>
</dbReference>
<comment type="caution">
    <text evidence="1">The sequence shown here is derived from an EMBL/GenBank/DDBJ whole genome shotgun (WGS) entry which is preliminary data.</text>
</comment>
<dbReference type="RefSeq" id="WP_184259983.1">
    <property type="nucleotide sequence ID" value="NZ_JACIIX010000001.1"/>
</dbReference>
<dbReference type="PANTHER" id="PTHR35802:SF1">
    <property type="entry name" value="PROTEASE SYNTHASE AND SPORULATION PROTEIN PAI 2"/>
    <property type="match status" value="1"/>
</dbReference>
<dbReference type="InterPro" id="IPR012349">
    <property type="entry name" value="Split_barrel_FMN-bd"/>
</dbReference>
<dbReference type="Proteomes" id="UP000544872">
    <property type="component" value="Unassembled WGS sequence"/>
</dbReference>
<dbReference type="Pfam" id="PF04299">
    <property type="entry name" value="FMN_bind_2"/>
    <property type="match status" value="1"/>
</dbReference>
<gene>
    <name evidence="1" type="ORF">FHS48_000104</name>
</gene>
<keyword evidence="2" id="KW-1185">Reference proteome</keyword>
<reference evidence="1 2" key="1">
    <citation type="submission" date="2020-08" db="EMBL/GenBank/DDBJ databases">
        <title>Genomic Encyclopedia of Type Strains, Phase IV (KMG-IV): sequencing the most valuable type-strain genomes for metagenomic binning, comparative biology and taxonomic classification.</title>
        <authorList>
            <person name="Goeker M."/>
        </authorList>
    </citation>
    <scope>NUCLEOTIDE SEQUENCE [LARGE SCALE GENOMIC DNA]</scope>
    <source>
        <strain evidence="1 2">DSM 11590</strain>
    </source>
</reference>
<protein>
    <submittedName>
        <fullName evidence="1">Transcriptional regulator</fullName>
    </submittedName>
</protein>
<evidence type="ECO:0000313" key="2">
    <source>
        <dbReference type="Proteomes" id="UP000544872"/>
    </source>
</evidence>
<sequence>MECPAAFRLDSLADQHRVIAAAGLATFITHGEDGLLATPLPLVLAPQEGAFGTLYGHVARNNRQARVAPGAEALAVFMGPEAYVTPSWYPSKREHGQVVPTWNYVTVHAWGIPEFFTDLPRLRAVVSALTDRHEAGRPDPWRVDDAPEPFLTAHLGAIIGFRMPLTRIEGKAKMSQNRSAADRARVAAGLRADGRQAVADLIPQDR</sequence>
<accession>A0A7W9ZCI4</accession>
<dbReference type="PANTHER" id="PTHR35802">
    <property type="entry name" value="PROTEASE SYNTHASE AND SPORULATION PROTEIN PAI 2"/>
    <property type="match status" value="1"/>
</dbReference>
<dbReference type="Gene3D" id="2.30.110.10">
    <property type="entry name" value="Electron Transport, Fmn-binding Protein, Chain A"/>
    <property type="match status" value="1"/>
</dbReference>
<organism evidence="1 2">
    <name type="scientific">Novispirillum itersonii</name>
    <name type="common">Aquaspirillum itersonii</name>
    <dbReference type="NCBI Taxonomy" id="189"/>
    <lineage>
        <taxon>Bacteria</taxon>
        <taxon>Pseudomonadati</taxon>
        <taxon>Pseudomonadota</taxon>
        <taxon>Alphaproteobacteria</taxon>
        <taxon>Rhodospirillales</taxon>
        <taxon>Novispirillaceae</taxon>
        <taxon>Novispirillum</taxon>
    </lineage>
</organism>
<dbReference type="AlphaFoldDB" id="A0A7W9ZCI4"/>
<dbReference type="EMBL" id="JACIIX010000001">
    <property type="protein sequence ID" value="MBB6208723.1"/>
    <property type="molecule type" value="Genomic_DNA"/>
</dbReference>
<evidence type="ECO:0000313" key="1">
    <source>
        <dbReference type="EMBL" id="MBB6208723.1"/>
    </source>
</evidence>
<dbReference type="SUPFAM" id="SSF50475">
    <property type="entry name" value="FMN-binding split barrel"/>
    <property type="match status" value="1"/>
</dbReference>